<accession>A0A078AUB5</accession>
<feature type="transmembrane region" description="Helical" evidence="1">
    <location>
        <begin position="106"/>
        <end position="125"/>
    </location>
</feature>
<evidence type="ECO:0008006" key="4">
    <source>
        <dbReference type="Google" id="ProtNLM"/>
    </source>
</evidence>
<proteinExistence type="predicted"/>
<keyword evidence="3" id="KW-1185">Reference proteome</keyword>
<dbReference type="OrthoDB" id="323678at2759"/>
<evidence type="ECO:0000256" key="1">
    <source>
        <dbReference type="SAM" id="Phobius"/>
    </source>
</evidence>
<dbReference type="AlphaFoldDB" id="A0A078AUB5"/>
<dbReference type="EMBL" id="CCKQ01014245">
    <property type="protein sequence ID" value="CDW85995.1"/>
    <property type="molecule type" value="Genomic_DNA"/>
</dbReference>
<keyword evidence="1" id="KW-0472">Membrane</keyword>
<sequence length="250" mass="29388">MSSIKQPLITKKLTDEEQKIESYFNFEESACPSLVSDENLSLIRFILLIPSIATFIGSIFVQSFVDTFFYFTCWGMHIVNIAIVLSIMAKSDMYRNNINFKRIAGIFNEIAFISQFAIVAIYWPVLHEESLKIVEKHQAQNPEWAWKFHQLMIYIHIVPAISIFLNVLVSKLVFFYEHSKMMVIYSITYFFVNFVATKLRGSPVYPFLPWEDWFSLVVCLIIMIPNILVYYIVCGIVRYFRVPHMQLKRD</sequence>
<keyword evidence="1" id="KW-0812">Transmembrane</keyword>
<protein>
    <recommendedName>
        <fullName evidence="4">Transmembrane protein</fullName>
    </recommendedName>
</protein>
<feature type="transmembrane region" description="Helical" evidence="1">
    <location>
        <begin position="67"/>
        <end position="85"/>
    </location>
</feature>
<name>A0A078AUB5_STYLE</name>
<feature type="transmembrane region" description="Helical" evidence="1">
    <location>
        <begin position="42"/>
        <end position="61"/>
    </location>
</feature>
<dbReference type="InParanoid" id="A0A078AUB5"/>
<evidence type="ECO:0000313" key="2">
    <source>
        <dbReference type="EMBL" id="CDW85995.1"/>
    </source>
</evidence>
<feature type="transmembrane region" description="Helical" evidence="1">
    <location>
        <begin position="213"/>
        <end position="240"/>
    </location>
</feature>
<feature type="transmembrane region" description="Helical" evidence="1">
    <location>
        <begin position="181"/>
        <end position="201"/>
    </location>
</feature>
<dbReference type="Proteomes" id="UP000039865">
    <property type="component" value="Unassembled WGS sequence"/>
</dbReference>
<reference evidence="2 3" key="1">
    <citation type="submission" date="2014-06" db="EMBL/GenBank/DDBJ databases">
        <authorList>
            <person name="Swart Estienne"/>
        </authorList>
    </citation>
    <scope>NUCLEOTIDE SEQUENCE [LARGE SCALE GENOMIC DNA]</scope>
    <source>
        <strain evidence="2 3">130c</strain>
    </source>
</reference>
<organism evidence="2 3">
    <name type="scientific">Stylonychia lemnae</name>
    <name type="common">Ciliate</name>
    <dbReference type="NCBI Taxonomy" id="5949"/>
    <lineage>
        <taxon>Eukaryota</taxon>
        <taxon>Sar</taxon>
        <taxon>Alveolata</taxon>
        <taxon>Ciliophora</taxon>
        <taxon>Intramacronucleata</taxon>
        <taxon>Spirotrichea</taxon>
        <taxon>Stichotrichia</taxon>
        <taxon>Sporadotrichida</taxon>
        <taxon>Oxytrichidae</taxon>
        <taxon>Stylonychinae</taxon>
        <taxon>Stylonychia</taxon>
    </lineage>
</organism>
<gene>
    <name evidence="2" type="primary">Contig513.g568</name>
    <name evidence="2" type="ORF">STYLEM_15086</name>
</gene>
<evidence type="ECO:0000313" key="3">
    <source>
        <dbReference type="Proteomes" id="UP000039865"/>
    </source>
</evidence>
<keyword evidence="1" id="KW-1133">Transmembrane helix</keyword>
<feature type="transmembrane region" description="Helical" evidence="1">
    <location>
        <begin position="151"/>
        <end position="169"/>
    </location>
</feature>